<proteinExistence type="predicted"/>
<evidence type="ECO:0000313" key="1">
    <source>
        <dbReference type="EMBL" id="KIF82832.1"/>
    </source>
</evidence>
<evidence type="ECO:0000313" key="2">
    <source>
        <dbReference type="Proteomes" id="UP000031572"/>
    </source>
</evidence>
<keyword evidence="2" id="KW-1185">Reference proteome</keyword>
<dbReference type="OrthoDB" id="8812355at2"/>
<accession>A0A0C1YQE2</accession>
<protein>
    <submittedName>
        <fullName evidence="1">Uncharacterized protein</fullName>
    </submittedName>
</protein>
<dbReference type="EMBL" id="JWJG01000028">
    <property type="protein sequence ID" value="KIF82832.1"/>
    <property type="molecule type" value="Genomic_DNA"/>
</dbReference>
<organism evidence="1 2">
    <name type="scientific">Noviherbaspirillum autotrophicum</name>
    <dbReference type="NCBI Taxonomy" id="709839"/>
    <lineage>
        <taxon>Bacteria</taxon>
        <taxon>Pseudomonadati</taxon>
        <taxon>Pseudomonadota</taxon>
        <taxon>Betaproteobacteria</taxon>
        <taxon>Burkholderiales</taxon>
        <taxon>Oxalobacteraceae</taxon>
        <taxon>Noviherbaspirillum</taxon>
    </lineage>
</organism>
<gene>
    <name evidence="1" type="ORF">TSA66_21610</name>
</gene>
<dbReference type="RefSeq" id="WP_040041466.1">
    <property type="nucleotide sequence ID" value="NZ_JWJG01000028.1"/>
</dbReference>
<sequence>MASNDEDDGNVLRMNVRLDREEYPELFNELKKISKGMKRTQRLKLLASETLLLAGRVRGPHISDTPPIPQKESALAAREKDVAATHELFLPPIK</sequence>
<name>A0A0C1YQE2_9BURK</name>
<dbReference type="Proteomes" id="UP000031572">
    <property type="component" value="Unassembled WGS sequence"/>
</dbReference>
<reference evidence="1 2" key="1">
    <citation type="submission" date="2014-12" db="EMBL/GenBank/DDBJ databases">
        <title>Denitrispirillum autotrophicum gen. nov., sp. nov., Denitrifying, Facultatively Autotrophic Bacteria Isolated from Rice Paddy Soil.</title>
        <authorList>
            <person name="Ishii S."/>
            <person name="Ashida N."/>
            <person name="Ohno H."/>
            <person name="Otsuka S."/>
            <person name="Yokota A."/>
            <person name="Senoo K."/>
        </authorList>
    </citation>
    <scope>NUCLEOTIDE SEQUENCE [LARGE SCALE GENOMIC DNA]</scope>
    <source>
        <strain evidence="1 2">TSA66</strain>
    </source>
</reference>
<dbReference type="AlphaFoldDB" id="A0A0C1YQE2"/>
<comment type="caution">
    <text evidence="1">The sequence shown here is derived from an EMBL/GenBank/DDBJ whole genome shotgun (WGS) entry which is preliminary data.</text>
</comment>